<gene>
    <name evidence="3" type="ORF">CVLEPA_LOCUS6201</name>
</gene>
<organism evidence="3 4">
    <name type="scientific">Clavelina lepadiformis</name>
    <name type="common">Light-bulb sea squirt</name>
    <name type="synonym">Ascidia lepadiformis</name>
    <dbReference type="NCBI Taxonomy" id="159417"/>
    <lineage>
        <taxon>Eukaryota</taxon>
        <taxon>Metazoa</taxon>
        <taxon>Chordata</taxon>
        <taxon>Tunicata</taxon>
        <taxon>Ascidiacea</taxon>
        <taxon>Aplousobranchia</taxon>
        <taxon>Clavelinidae</taxon>
        <taxon>Clavelina</taxon>
    </lineage>
</organism>
<dbReference type="Gene3D" id="3.20.20.80">
    <property type="entry name" value="Glycosidases"/>
    <property type="match status" value="1"/>
</dbReference>
<accession>A0ABP0FAS1</accession>
<evidence type="ECO:0000313" key="4">
    <source>
        <dbReference type="Proteomes" id="UP001642483"/>
    </source>
</evidence>
<evidence type="ECO:0008006" key="5">
    <source>
        <dbReference type="Google" id="ProtNLM"/>
    </source>
</evidence>
<name>A0ABP0FAS1_CLALP</name>
<comment type="similarity">
    <text evidence="1">Belongs to the glycosyl hydrolase 79 family.</text>
</comment>
<reference evidence="3 4" key="1">
    <citation type="submission" date="2024-02" db="EMBL/GenBank/DDBJ databases">
        <authorList>
            <person name="Daric V."/>
            <person name="Darras S."/>
        </authorList>
    </citation>
    <scope>NUCLEOTIDE SEQUENCE [LARGE SCALE GENOMIC DNA]</scope>
</reference>
<dbReference type="Proteomes" id="UP001642483">
    <property type="component" value="Unassembled WGS sequence"/>
</dbReference>
<protein>
    <recommendedName>
        <fullName evidence="5">Heparanase</fullName>
    </recommendedName>
</protein>
<dbReference type="PANTHER" id="PTHR46145:SF4">
    <property type="entry name" value="HEPARANASE"/>
    <property type="match status" value="1"/>
</dbReference>
<feature type="signal peptide" evidence="2">
    <location>
        <begin position="1"/>
        <end position="17"/>
    </location>
</feature>
<dbReference type="Pfam" id="PF03662">
    <property type="entry name" value="Glyco_hydro_79n"/>
    <property type="match status" value="1"/>
</dbReference>
<evidence type="ECO:0000256" key="1">
    <source>
        <dbReference type="ARBA" id="ARBA00009800"/>
    </source>
</evidence>
<dbReference type="EMBL" id="CAWYQH010000035">
    <property type="protein sequence ID" value="CAK8676760.1"/>
    <property type="molecule type" value="Genomic_DNA"/>
</dbReference>
<evidence type="ECO:0000256" key="2">
    <source>
        <dbReference type="SAM" id="SignalP"/>
    </source>
</evidence>
<dbReference type="PANTHER" id="PTHR46145">
    <property type="entry name" value="HEPARANASE"/>
    <property type="match status" value="1"/>
</dbReference>
<evidence type="ECO:0000313" key="3">
    <source>
        <dbReference type="EMBL" id="CAK8676760.1"/>
    </source>
</evidence>
<sequence length="535" mass="61183">MLAHLFVKCWMIVSTLACSKIYFRIDEHFTLATINPLSPSVTVPSAILFRQRWIDYINNPKLVTLIKALGPMYARVGGTQADFVRYVPDQNTNIEEKLKSTIAPTCNPHPRDQRRFDAHGKWVEREMTARQTLNQDKKRIVRNITFSSTDWVNLNEFCKCVGWKLIFGLNLLQRKGLAWDPSNAEKLLKYTEKRRYKVDWELGNESNYYNAHPPWGITLTPEEVGSAFLRLRELLEASKWLKSSLVVGPDMNQLGSDVSARFLNRFLQTAGGAIDRITVHQYDFGAPNATLYDFLSPRNMNKIIAQITWVKRFVNRYVPNTPIWLGETSSAFGGGVKGFSDSFLDGFTWIDKLGTTARLGVDLVIRQSIFAQGYSLIDKNFDPLPDFWLTLLYRRIVGHQVLNLHLQECNFTHCRILKNEDVRMYAHCAKRSLYMQGNVVVYFVNVRPNPVRIAIVSHHKTKHRNELYLFQPSIPGNLTSKEVLLNGKVLRLSSTLSIPPLLPIRLSHGALVDGLNIPGYSYGFLVLKTRFTACL</sequence>
<feature type="chain" id="PRO_5045980809" description="Heparanase" evidence="2">
    <location>
        <begin position="18"/>
        <end position="535"/>
    </location>
</feature>
<dbReference type="SUPFAM" id="SSF51445">
    <property type="entry name" value="(Trans)glycosidases"/>
    <property type="match status" value="1"/>
</dbReference>
<dbReference type="InterPro" id="IPR017853">
    <property type="entry name" value="GH"/>
</dbReference>
<keyword evidence="4" id="KW-1185">Reference proteome</keyword>
<dbReference type="InterPro" id="IPR005199">
    <property type="entry name" value="Glyco_hydro_79"/>
</dbReference>
<proteinExistence type="inferred from homology"/>
<comment type="caution">
    <text evidence="3">The sequence shown here is derived from an EMBL/GenBank/DDBJ whole genome shotgun (WGS) entry which is preliminary data.</text>
</comment>
<keyword evidence="2" id="KW-0732">Signal</keyword>